<organism evidence="1 2">
    <name type="scientific">Neobacillus novalis</name>
    <dbReference type="NCBI Taxonomy" id="220687"/>
    <lineage>
        <taxon>Bacteria</taxon>
        <taxon>Bacillati</taxon>
        <taxon>Bacillota</taxon>
        <taxon>Bacilli</taxon>
        <taxon>Bacillales</taxon>
        <taxon>Bacillaceae</taxon>
        <taxon>Neobacillus</taxon>
    </lineage>
</organism>
<keyword evidence="2" id="KW-1185">Reference proteome</keyword>
<evidence type="ECO:0000313" key="2">
    <source>
        <dbReference type="Proteomes" id="UP001178288"/>
    </source>
</evidence>
<dbReference type="RefSeq" id="WP_156482281.1">
    <property type="nucleotide sequence ID" value="NZ_CP126114.1"/>
</dbReference>
<accession>A0AA95SAB3</accession>
<protein>
    <submittedName>
        <fullName evidence="1">Uncharacterized protein</fullName>
    </submittedName>
</protein>
<dbReference type="KEGG" id="nnv:QNH39_21665"/>
<proteinExistence type="predicted"/>
<reference evidence="1" key="1">
    <citation type="submission" date="2023-05" db="EMBL/GenBank/DDBJ databases">
        <title>Comparative genomics of Bacillaceae isolates and their secondary metabolite potential.</title>
        <authorList>
            <person name="Song L."/>
            <person name="Nielsen L.J."/>
            <person name="Mohite O."/>
            <person name="Xu X."/>
            <person name="Weber T."/>
            <person name="Kovacs A.T."/>
        </authorList>
    </citation>
    <scope>NUCLEOTIDE SEQUENCE</scope>
    <source>
        <strain evidence="1">XLM17</strain>
    </source>
</reference>
<name>A0AA95SAB3_9BACI</name>
<dbReference type="AlphaFoldDB" id="A0AA95SAB3"/>
<gene>
    <name evidence="1" type="ORF">QNH39_21665</name>
</gene>
<evidence type="ECO:0000313" key="1">
    <source>
        <dbReference type="EMBL" id="WHY85199.1"/>
    </source>
</evidence>
<dbReference type="EMBL" id="CP126114">
    <property type="protein sequence ID" value="WHY85199.1"/>
    <property type="molecule type" value="Genomic_DNA"/>
</dbReference>
<sequence length="49" mass="5596">MDASKLLAQQKFQQILIQTIASSQDNLNIRVIELIEVIKQQIISEKSQV</sequence>
<dbReference type="Proteomes" id="UP001178288">
    <property type="component" value="Chromosome"/>
</dbReference>